<feature type="compositionally biased region" description="Basic and acidic residues" evidence="1">
    <location>
        <begin position="669"/>
        <end position="686"/>
    </location>
</feature>
<feature type="compositionally biased region" description="Acidic residues" evidence="1">
    <location>
        <begin position="687"/>
        <end position="710"/>
    </location>
</feature>
<feature type="compositionally biased region" description="Low complexity" evidence="1">
    <location>
        <begin position="8"/>
        <end position="17"/>
    </location>
</feature>
<feature type="compositionally biased region" description="Basic and acidic residues" evidence="1">
    <location>
        <begin position="70"/>
        <end position="86"/>
    </location>
</feature>
<evidence type="ECO:0000313" key="3">
    <source>
        <dbReference type="Proteomes" id="UP001165122"/>
    </source>
</evidence>
<evidence type="ECO:0000256" key="1">
    <source>
        <dbReference type="SAM" id="MobiDB-lite"/>
    </source>
</evidence>
<feature type="region of interest" description="Disordered" evidence="1">
    <location>
        <begin position="492"/>
        <end position="513"/>
    </location>
</feature>
<protein>
    <submittedName>
        <fullName evidence="2">Uncharacterized protein</fullName>
    </submittedName>
</protein>
<feature type="region of interest" description="Disordered" evidence="1">
    <location>
        <begin position="609"/>
        <end position="775"/>
    </location>
</feature>
<feature type="region of interest" description="Disordered" evidence="1">
    <location>
        <begin position="453"/>
        <end position="479"/>
    </location>
</feature>
<keyword evidence="3" id="KW-1185">Reference proteome</keyword>
<feature type="region of interest" description="Disordered" evidence="1">
    <location>
        <begin position="320"/>
        <end position="346"/>
    </location>
</feature>
<dbReference type="OrthoDB" id="10512894at2759"/>
<feature type="region of interest" description="Disordered" evidence="1">
    <location>
        <begin position="1"/>
        <end position="96"/>
    </location>
</feature>
<feature type="compositionally biased region" description="Low complexity" evidence="1">
    <location>
        <begin position="659"/>
        <end position="668"/>
    </location>
</feature>
<proteinExistence type="predicted"/>
<dbReference type="EMBL" id="BRXW01000483">
    <property type="protein sequence ID" value="GMH59003.1"/>
    <property type="molecule type" value="Genomic_DNA"/>
</dbReference>
<organism evidence="2 3">
    <name type="scientific">Triparma laevis f. longispina</name>
    <dbReference type="NCBI Taxonomy" id="1714387"/>
    <lineage>
        <taxon>Eukaryota</taxon>
        <taxon>Sar</taxon>
        <taxon>Stramenopiles</taxon>
        <taxon>Ochrophyta</taxon>
        <taxon>Bolidophyceae</taxon>
        <taxon>Parmales</taxon>
        <taxon>Triparmaceae</taxon>
        <taxon>Triparma</taxon>
    </lineage>
</organism>
<name>A0A9W6ZXN4_9STRA</name>
<accession>A0A9W6ZXN4</accession>
<feature type="compositionally biased region" description="Basic and acidic residues" evidence="1">
    <location>
        <begin position="462"/>
        <end position="479"/>
    </location>
</feature>
<reference evidence="3" key="1">
    <citation type="journal article" date="2023" name="Commun. Biol.">
        <title>Genome analysis of Parmales, the sister group of diatoms, reveals the evolutionary specialization of diatoms from phago-mixotrophs to photoautotrophs.</title>
        <authorList>
            <person name="Ban H."/>
            <person name="Sato S."/>
            <person name="Yoshikawa S."/>
            <person name="Yamada K."/>
            <person name="Nakamura Y."/>
            <person name="Ichinomiya M."/>
            <person name="Sato N."/>
            <person name="Blanc-Mathieu R."/>
            <person name="Endo H."/>
            <person name="Kuwata A."/>
            <person name="Ogata H."/>
        </authorList>
    </citation>
    <scope>NUCLEOTIDE SEQUENCE [LARGE SCALE GENOMIC DNA]</scope>
    <source>
        <strain evidence="3">NIES 3700</strain>
    </source>
</reference>
<feature type="compositionally biased region" description="Basic and acidic residues" evidence="1">
    <location>
        <begin position="502"/>
        <end position="513"/>
    </location>
</feature>
<feature type="region of interest" description="Disordered" evidence="1">
    <location>
        <begin position="359"/>
        <end position="421"/>
    </location>
</feature>
<evidence type="ECO:0000313" key="2">
    <source>
        <dbReference type="EMBL" id="GMH59003.1"/>
    </source>
</evidence>
<feature type="compositionally biased region" description="Low complexity" evidence="1">
    <location>
        <begin position="711"/>
        <end position="720"/>
    </location>
</feature>
<dbReference type="Proteomes" id="UP001165122">
    <property type="component" value="Unassembled WGS sequence"/>
</dbReference>
<gene>
    <name evidence="2" type="ORF">TrLO_g809</name>
</gene>
<feature type="region of interest" description="Disordered" evidence="1">
    <location>
        <begin position="429"/>
        <end position="448"/>
    </location>
</feature>
<feature type="region of interest" description="Disordered" evidence="1">
    <location>
        <begin position="112"/>
        <end position="153"/>
    </location>
</feature>
<feature type="compositionally biased region" description="Pro residues" evidence="1">
    <location>
        <begin position="133"/>
        <end position="143"/>
    </location>
</feature>
<feature type="compositionally biased region" description="Basic and acidic residues" evidence="1">
    <location>
        <begin position="609"/>
        <end position="639"/>
    </location>
</feature>
<feature type="compositionally biased region" description="Polar residues" evidence="1">
    <location>
        <begin position="394"/>
        <end position="417"/>
    </location>
</feature>
<sequence>MFQPTHPPLSGTSSTPLYPSPPTLPLHQQQNEARAKISTKGGVLNKGSEHVTIRTSKLPPRLHAEPGSLSDDRQYPVDRFGNRLPDDLPATYYKRRGLNAPPPFTYKYAREDEREGLSEPPPQTSPDVTKPMSKPPPTRPPPSTLMKVSTSTLPPSVPVELGKLNNSGLGVSDLVHLASLSSPPPSIVTLCSFLTLGLAPGSKRASFPTWPTIQRSLIRASDLLSRIRCFNIEMAPKWRLECINDFIEPSGLINFYEEWEAIQNDSARRGVGKLFIWCFNLCDKNRFYEENHLTTSSTTVNNHSLENEEITKTTKDIITRQSLQETITPPTTPPSNDRPRTSPAITTLPRAEQELNKIYSLPKHPPPQKAMKVKTKKFEPPSHPPPSKSLKSSNTLKINTSSNLTTPTKSPTGSDTSIGDLDALQSDLYGHPYRSNTPSPNLSLDLDGISLSGGRSISSGSKSERSSGSDEDRVNRKRGEVKIGLVGLDKLLAKTPRTPRTGRKDNDVESKPDATDSALYSFFVEKCKLTSEKASQFTSKLKEEEIILVEDLLELLNDNESEFKQVLKEAGCKRVHVARIKNQVDLMAKPNVLLQQWMSFSIPLPEETGKTVEKERKMEKDKRERQRKEELKELSKESEASNGSSNGSSGGWMESPRTSSRASVISVSSDEKDRMQCEREKYRDYSDDSSFDSDASYETDTDSDSYDSSEDSTSTNSSTDLPVSTSTGGKQFKPPPGPPPSRKNVKPPSKPPIKAVAQKAGPKKSLLEAARSRMTDPKLVHGDGVRKFI</sequence>
<dbReference type="AlphaFoldDB" id="A0A9W6ZXN4"/>
<feature type="compositionally biased region" description="Polar residues" evidence="1">
    <location>
        <begin position="320"/>
        <end position="329"/>
    </location>
</feature>
<comment type="caution">
    <text evidence="2">The sequence shown here is derived from an EMBL/GenBank/DDBJ whole genome shotgun (WGS) entry which is preliminary data.</text>
</comment>